<accession>A0ABW1WDL8</accession>
<organism evidence="3 4">
    <name type="scientific">Sporolactobacillus kofuensis</name>
    <dbReference type="NCBI Taxonomy" id="269672"/>
    <lineage>
        <taxon>Bacteria</taxon>
        <taxon>Bacillati</taxon>
        <taxon>Bacillota</taxon>
        <taxon>Bacilli</taxon>
        <taxon>Bacillales</taxon>
        <taxon>Sporolactobacillaceae</taxon>
        <taxon>Sporolactobacillus</taxon>
    </lineage>
</organism>
<sequence>MDTTERLENHEKRIEQLEGGQEKLDAKIQKLSDQILDGNARNDESNKFLREQNSKMLTMLGGIQQKKQEAHIWTWKAIGKIAVTVGGVASVISIIVNYFFNK</sequence>
<name>A0ABW1WDL8_9BACL</name>
<evidence type="ECO:0000313" key="3">
    <source>
        <dbReference type="EMBL" id="MFC6385195.1"/>
    </source>
</evidence>
<keyword evidence="2" id="KW-0812">Transmembrane</keyword>
<dbReference type="RefSeq" id="WP_253077304.1">
    <property type="nucleotide sequence ID" value="NZ_JAMXWN010000019.1"/>
</dbReference>
<keyword evidence="2" id="KW-0472">Membrane</keyword>
<proteinExistence type="predicted"/>
<comment type="caution">
    <text evidence="3">The sequence shown here is derived from an EMBL/GenBank/DDBJ whole genome shotgun (WGS) entry which is preliminary data.</text>
</comment>
<dbReference type="EMBL" id="JBHSTQ010000001">
    <property type="protein sequence ID" value="MFC6385195.1"/>
    <property type="molecule type" value="Genomic_DNA"/>
</dbReference>
<dbReference type="Proteomes" id="UP001596267">
    <property type="component" value="Unassembled WGS sequence"/>
</dbReference>
<reference evidence="4" key="1">
    <citation type="journal article" date="2019" name="Int. J. Syst. Evol. Microbiol.">
        <title>The Global Catalogue of Microorganisms (GCM) 10K type strain sequencing project: providing services to taxonomists for standard genome sequencing and annotation.</title>
        <authorList>
            <consortium name="The Broad Institute Genomics Platform"/>
            <consortium name="The Broad Institute Genome Sequencing Center for Infectious Disease"/>
            <person name="Wu L."/>
            <person name="Ma J."/>
        </authorList>
    </citation>
    <scope>NUCLEOTIDE SEQUENCE [LARGE SCALE GENOMIC DNA]</scope>
    <source>
        <strain evidence="4">CCUG 42001</strain>
    </source>
</reference>
<evidence type="ECO:0000256" key="1">
    <source>
        <dbReference type="SAM" id="MobiDB-lite"/>
    </source>
</evidence>
<gene>
    <name evidence="3" type="ORF">ACFP7A_01160</name>
</gene>
<keyword evidence="4" id="KW-1185">Reference proteome</keyword>
<feature type="region of interest" description="Disordered" evidence="1">
    <location>
        <begin position="1"/>
        <end position="21"/>
    </location>
</feature>
<evidence type="ECO:0000256" key="2">
    <source>
        <dbReference type="SAM" id="Phobius"/>
    </source>
</evidence>
<feature type="transmembrane region" description="Helical" evidence="2">
    <location>
        <begin position="77"/>
        <end position="100"/>
    </location>
</feature>
<protein>
    <submittedName>
        <fullName evidence="3">Uncharacterized protein</fullName>
    </submittedName>
</protein>
<keyword evidence="2" id="KW-1133">Transmembrane helix</keyword>
<evidence type="ECO:0000313" key="4">
    <source>
        <dbReference type="Proteomes" id="UP001596267"/>
    </source>
</evidence>